<gene>
    <name evidence="1" type="ORF">DPX16_2950</name>
</gene>
<sequence length="74" mass="8266">MNKHAGPFCNTFPSVIKWKNCSNAAAWEDPAFRPAVARAHPHYKDKHSRLIVSLTYYSPAEPAQCAALFSADYV</sequence>
<reference evidence="1 2" key="1">
    <citation type="submission" date="2018-10" db="EMBL/GenBank/DDBJ databases">
        <title>Genome assembly for a Yunnan-Guizhou Plateau 3E fish, Anabarilius grahami (Regan), and its evolutionary and genetic applications.</title>
        <authorList>
            <person name="Jiang W."/>
        </authorList>
    </citation>
    <scope>NUCLEOTIDE SEQUENCE [LARGE SCALE GENOMIC DNA]</scope>
    <source>
        <strain evidence="1">AG-KIZ</strain>
        <tissue evidence="1">Muscle</tissue>
    </source>
</reference>
<organism evidence="1 2">
    <name type="scientific">Anabarilius grahami</name>
    <name type="common">Kanglang fish</name>
    <name type="synonym">Barilius grahami</name>
    <dbReference type="NCBI Taxonomy" id="495550"/>
    <lineage>
        <taxon>Eukaryota</taxon>
        <taxon>Metazoa</taxon>
        <taxon>Chordata</taxon>
        <taxon>Craniata</taxon>
        <taxon>Vertebrata</taxon>
        <taxon>Euteleostomi</taxon>
        <taxon>Actinopterygii</taxon>
        <taxon>Neopterygii</taxon>
        <taxon>Teleostei</taxon>
        <taxon>Ostariophysi</taxon>
        <taxon>Cypriniformes</taxon>
        <taxon>Xenocyprididae</taxon>
        <taxon>Xenocypridinae</taxon>
        <taxon>Xenocypridinae incertae sedis</taxon>
        <taxon>Anabarilius</taxon>
    </lineage>
</organism>
<protein>
    <submittedName>
        <fullName evidence="1">Uncharacterized protein</fullName>
    </submittedName>
</protein>
<dbReference type="EMBL" id="RJVU01040542">
    <property type="protein sequence ID" value="ROL46165.1"/>
    <property type="molecule type" value="Genomic_DNA"/>
</dbReference>
<evidence type="ECO:0000313" key="1">
    <source>
        <dbReference type="EMBL" id="ROL46165.1"/>
    </source>
</evidence>
<dbReference type="AlphaFoldDB" id="A0A3N0YIU9"/>
<keyword evidence="2" id="KW-1185">Reference proteome</keyword>
<evidence type="ECO:0000313" key="2">
    <source>
        <dbReference type="Proteomes" id="UP000281406"/>
    </source>
</evidence>
<proteinExistence type="predicted"/>
<accession>A0A3N0YIU9</accession>
<comment type="caution">
    <text evidence="1">The sequence shown here is derived from an EMBL/GenBank/DDBJ whole genome shotgun (WGS) entry which is preliminary data.</text>
</comment>
<dbReference type="Proteomes" id="UP000281406">
    <property type="component" value="Unassembled WGS sequence"/>
</dbReference>
<name>A0A3N0YIU9_ANAGA</name>